<dbReference type="Proteomes" id="UP000268658">
    <property type="component" value="Chromosome"/>
</dbReference>
<evidence type="ECO:0000313" key="2">
    <source>
        <dbReference type="EMBL" id="VEI14828.1"/>
    </source>
</evidence>
<organism evidence="2 3">
    <name type="scientific">Actinomyces viscosus</name>
    <dbReference type="NCBI Taxonomy" id="1656"/>
    <lineage>
        <taxon>Bacteria</taxon>
        <taxon>Bacillati</taxon>
        <taxon>Actinomycetota</taxon>
        <taxon>Actinomycetes</taxon>
        <taxon>Actinomycetales</taxon>
        <taxon>Actinomycetaceae</taxon>
        <taxon>Actinomyces</taxon>
    </lineage>
</organism>
<dbReference type="InterPro" id="IPR050177">
    <property type="entry name" value="Lipid_A_modif_metabolic_enz"/>
</dbReference>
<dbReference type="PANTHER" id="PTHR43245:SF53">
    <property type="entry name" value="EPIMERASE-RELATED"/>
    <property type="match status" value="1"/>
</dbReference>
<evidence type="ECO:0000259" key="1">
    <source>
        <dbReference type="Pfam" id="PF01370"/>
    </source>
</evidence>
<reference evidence="2 3" key="1">
    <citation type="submission" date="2018-12" db="EMBL/GenBank/DDBJ databases">
        <authorList>
            <consortium name="Pathogen Informatics"/>
        </authorList>
    </citation>
    <scope>NUCLEOTIDE SEQUENCE [LARGE SCALE GENOMIC DNA]</scope>
    <source>
        <strain evidence="2 3">NCTC10951</strain>
    </source>
</reference>
<dbReference type="Gene3D" id="3.40.50.720">
    <property type="entry name" value="NAD(P)-binding Rossmann-like Domain"/>
    <property type="match status" value="1"/>
</dbReference>
<dbReference type="Pfam" id="PF01370">
    <property type="entry name" value="Epimerase"/>
    <property type="match status" value="1"/>
</dbReference>
<gene>
    <name evidence="2" type="primary">rmlB_1</name>
    <name evidence="2" type="ORF">NCTC10951_00704</name>
</gene>
<dbReference type="EMBL" id="LR134477">
    <property type="protein sequence ID" value="VEI14828.1"/>
    <property type="molecule type" value="Genomic_DNA"/>
</dbReference>
<keyword evidence="2" id="KW-0456">Lyase</keyword>
<dbReference type="RefSeq" id="WP_164719337.1">
    <property type="nucleotide sequence ID" value="NZ_JASPER010000044.1"/>
</dbReference>
<dbReference type="InterPro" id="IPR036291">
    <property type="entry name" value="NAD(P)-bd_dom_sf"/>
</dbReference>
<proteinExistence type="predicted"/>
<feature type="domain" description="NAD-dependent epimerase/dehydratase" evidence="1">
    <location>
        <begin position="6"/>
        <end position="251"/>
    </location>
</feature>
<dbReference type="PANTHER" id="PTHR43245">
    <property type="entry name" value="BIFUNCTIONAL POLYMYXIN RESISTANCE PROTEIN ARNA"/>
    <property type="match status" value="1"/>
</dbReference>
<sequence length="324" mass="35227">MAERKILITGGAGFIGLHVARHLVDEAEVWMVDNFSRGQQDAEFDAVANRCIKVEADLTVPGALNDLPRDFTEIIHLAAVVGVQAANTEPYRVFTTNVDSTSTVVRFAAEQTGASLLFASTSEVYAQSAAVGLATIPTPESVPILMTDLAQYRASYSRSKVVGESLVHYAAAAFGFPAVIIRPHNIYGPRMGHAHVIPQFIDRALERMDPFPMYGGDQVRAFCYIDDAVTAISRLLTAPMEPGQVVTVNVGNGQEPVEMAEIARRVCRIAGYEPMFVEHGAPDNSPERRQPDTTLLAELTGFVPGVDLDEGITSTFAWYAERRA</sequence>
<protein>
    <submittedName>
        <fullName evidence="2">dTDP-glucose 4,6-dehydratase</fullName>
        <ecNumber evidence="2">4.2.1.46</ecNumber>
    </submittedName>
</protein>
<dbReference type="AlphaFoldDB" id="A0A3S4VVW1"/>
<dbReference type="EC" id="4.2.1.46" evidence="2"/>
<dbReference type="KEGG" id="avc:NCTC10951_00704"/>
<dbReference type="SUPFAM" id="SSF51735">
    <property type="entry name" value="NAD(P)-binding Rossmann-fold domains"/>
    <property type="match status" value="1"/>
</dbReference>
<evidence type="ECO:0000313" key="3">
    <source>
        <dbReference type="Proteomes" id="UP000268658"/>
    </source>
</evidence>
<dbReference type="GO" id="GO:0008460">
    <property type="term" value="F:dTDP-glucose 4,6-dehydratase activity"/>
    <property type="evidence" value="ECO:0007669"/>
    <property type="project" value="UniProtKB-EC"/>
</dbReference>
<name>A0A3S4VVW1_ACTVI</name>
<dbReference type="InterPro" id="IPR001509">
    <property type="entry name" value="Epimerase_deHydtase"/>
</dbReference>
<accession>A0A3S4VVW1</accession>